<keyword evidence="4" id="KW-1185">Reference proteome</keyword>
<dbReference type="AlphaFoldDB" id="A0A6J8AWK0"/>
<dbReference type="InterPro" id="IPR049012">
    <property type="entry name" value="Mutator_transp_dom"/>
</dbReference>
<evidence type="ECO:0000313" key="3">
    <source>
        <dbReference type="EMBL" id="CAC5374605.1"/>
    </source>
</evidence>
<proteinExistence type="predicted"/>
<dbReference type="OrthoDB" id="6122456at2759"/>
<evidence type="ECO:0000256" key="1">
    <source>
        <dbReference type="SAM" id="MobiDB-lite"/>
    </source>
</evidence>
<dbReference type="EMBL" id="CACVKT020002029">
    <property type="protein sequence ID" value="CAC5374605.1"/>
    <property type="molecule type" value="Genomic_DNA"/>
</dbReference>
<dbReference type="Proteomes" id="UP000507470">
    <property type="component" value="Unassembled WGS sequence"/>
</dbReference>
<feature type="domain" description="Mutator-like transposase" evidence="2">
    <location>
        <begin position="99"/>
        <end position="462"/>
    </location>
</feature>
<reference evidence="3 4" key="1">
    <citation type="submission" date="2020-06" db="EMBL/GenBank/DDBJ databases">
        <authorList>
            <person name="Li R."/>
            <person name="Bekaert M."/>
        </authorList>
    </citation>
    <scope>NUCLEOTIDE SEQUENCE [LARGE SCALE GENOMIC DNA]</scope>
    <source>
        <strain evidence="4">wild</strain>
    </source>
</reference>
<protein>
    <recommendedName>
        <fullName evidence="2">Mutator-like transposase domain-containing protein</fullName>
    </recommendedName>
</protein>
<name>A0A6J8AWK0_MYTCO</name>
<accession>A0A6J8AWK0</accession>
<evidence type="ECO:0000259" key="2">
    <source>
        <dbReference type="Pfam" id="PF20700"/>
    </source>
</evidence>
<dbReference type="Pfam" id="PF20700">
    <property type="entry name" value="Mutator"/>
    <property type="match status" value="1"/>
</dbReference>
<evidence type="ECO:0000313" key="4">
    <source>
        <dbReference type="Proteomes" id="UP000507470"/>
    </source>
</evidence>
<gene>
    <name evidence="3" type="ORF">MCOR_11927</name>
</gene>
<feature type="region of interest" description="Disordered" evidence="1">
    <location>
        <begin position="248"/>
        <end position="278"/>
    </location>
</feature>
<sequence length="623" mass="71838">MPYTSKSKSVQFKKGDDDRRQIPVVEWDEKTEIRKKYVRPDAAKTKEESLNDKALTILKENVTKVDNSKVISVLRPQPGEPSVFERYTDNLIRGDKNTYRFLHADRTCKLFTRAFHEHMEQSPGCKGNFEFDYDAEEQRTMCWREKVVCTMCKYESLMYPLYEEIGEEGKKGRKAGAPNRRLQIGLADTGISNTAWCQLMRTVSHPAPSRTDMQRQSNECGEMLVNMNREDMKQQRQIVKQALERSGFPTDTPIPAECDTRYNNPLFGSRTRTPFQPGTQATTTMVENVTARKKIIAVHDANKLCKTASYLRSTGENAICPGHQGHCSANLKPWDSIGNEELYGELLADQLAEDEQPLVIGQLTTDGDSHAYRGFSKKHSEVVNLTPENLRDPRHLASTQLRSIDKADFSEFMFPGRTKRRPCTVEYNFAIKEAAGELDRLVNRLSYVADCIIDCYTGHCGDTCRAYSYICKGQKIWEKELRENAIRYKYPKCEATNRGYNKSNPKDITFQRNFPARIHSTAHRINHRPGESAVLKCEALGVPLSPNSRPIHQLKREDEIYEYHQLRKKNPVVKHERTVSKLERFELYDEKSVEKETYQKDLLDSEKTLRSKRRTRADHSYTK</sequence>
<organism evidence="3 4">
    <name type="scientific">Mytilus coruscus</name>
    <name type="common">Sea mussel</name>
    <dbReference type="NCBI Taxonomy" id="42192"/>
    <lineage>
        <taxon>Eukaryota</taxon>
        <taxon>Metazoa</taxon>
        <taxon>Spiralia</taxon>
        <taxon>Lophotrochozoa</taxon>
        <taxon>Mollusca</taxon>
        <taxon>Bivalvia</taxon>
        <taxon>Autobranchia</taxon>
        <taxon>Pteriomorphia</taxon>
        <taxon>Mytilida</taxon>
        <taxon>Mytiloidea</taxon>
        <taxon>Mytilidae</taxon>
        <taxon>Mytilinae</taxon>
        <taxon>Mytilus</taxon>
    </lineage>
</organism>